<evidence type="ECO:0000313" key="5">
    <source>
        <dbReference type="Proteomes" id="UP000325902"/>
    </source>
</evidence>
<dbReference type="InterPro" id="IPR051609">
    <property type="entry name" value="NmrA/Isoflavone_reductase-like"/>
</dbReference>
<organism evidence="4 5">
    <name type="scientific">Lasiodiplodia theobromae</name>
    <dbReference type="NCBI Taxonomy" id="45133"/>
    <lineage>
        <taxon>Eukaryota</taxon>
        <taxon>Fungi</taxon>
        <taxon>Dikarya</taxon>
        <taxon>Ascomycota</taxon>
        <taxon>Pezizomycotina</taxon>
        <taxon>Dothideomycetes</taxon>
        <taxon>Dothideomycetes incertae sedis</taxon>
        <taxon>Botryosphaeriales</taxon>
        <taxon>Botryosphaeriaceae</taxon>
        <taxon>Lasiodiplodia</taxon>
    </lineage>
</organism>
<dbReference type="PANTHER" id="PTHR47706">
    <property type="entry name" value="NMRA-LIKE FAMILY PROTEIN"/>
    <property type="match status" value="1"/>
</dbReference>
<reference evidence="4 5" key="1">
    <citation type="journal article" date="2019" name="Sci. Rep.">
        <title>A multi-omics analysis of the grapevine pathogen Lasiodiplodia theobromae reveals that temperature affects the expression of virulence- and pathogenicity-related genes.</title>
        <authorList>
            <person name="Felix C."/>
            <person name="Meneses R."/>
            <person name="Goncalves M.F.M."/>
            <person name="Tilleman L."/>
            <person name="Duarte A.S."/>
            <person name="Jorrin-Novo J.V."/>
            <person name="Van de Peer Y."/>
            <person name="Deforce D."/>
            <person name="Van Nieuwerburgh F."/>
            <person name="Esteves A.C."/>
            <person name="Alves A."/>
        </authorList>
    </citation>
    <scope>NUCLEOTIDE SEQUENCE [LARGE SCALE GENOMIC DNA]</scope>
    <source>
        <strain evidence="4 5">LA-SOL3</strain>
    </source>
</reference>
<dbReference type="Gene3D" id="3.90.25.10">
    <property type="entry name" value="UDP-galactose 4-epimerase, domain 1"/>
    <property type="match status" value="1"/>
</dbReference>
<dbReference type="Pfam" id="PF05368">
    <property type="entry name" value="NmrA"/>
    <property type="match status" value="1"/>
</dbReference>
<evidence type="ECO:0000313" key="4">
    <source>
        <dbReference type="EMBL" id="KAB2572206.1"/>
    </source>
</evidence>
<gene>
    <name evidence="4" type="ORF">DBV05_g9135</name>
</gene>
<dbReference type="AlphaFoldDB" id="A0A5N5D3J0"/>
<sequence length="320" mass="36657">MRFETIAVFGANGQIGQRILEKLSHHPTHNFNILAFIQPDDDLSCAGNDHKTVIKSFDLDNLSRERLTKDLRGVDAVVSALNGKALDAQPLIQDAAADASVKRFYPSEYGMHHIYRKPGDPWGYLHPVWNQKERLNELVTRHPAVLSGKMTYTIIGCGDFYDQDREPVWCPWTQHDVSDYTFRLIGDPEARADFTNMDDFADYLAATLIEPAKADNQFLNFVSATVSHMEIADSLRKQTGKTVKIDYYPHETMHEVVDDPKKAPQELGKSNFPLEFWFLVKGMQGQGRFRRPRGQINNNLFPNVRPTTFEKYFEQKFKTS</sequence>
<protein>
    <recommendedName>
        <fullName evidence="3">NmrA-like domain-containing protein</fullName>
    </recommendedName>
</protein>
<keyword evidence="2" id="KW-0560">Oxidoreductase</keyword>
<dbReference type="EMBL" id="VCHE01000083">
    <property type="protein sequence ID" value="KAB2572206.1"/>
    <property type="molecule type" value="Genomic_DNA"/>
</dbReference>
<dbReference type="GO" id="GO:0016491">
    <property type="term" value="F:oxidoreductase activity"/>
    <property type="evidence" value="ECO:0007669"/>
    <property type="project" value="UniProtKB-KW"/>
</dbReference>
<dbReference type="Proteomes" id="UP000325902">
    <property type="component" value="Unassembled WGS sequence"/>
</dbReference>
<evidence type="ECO:0000256" key="1">
    <source>
        <dbReference type="ARBA" id="ARBA00022857"/>
    </source>
</evidence>
<dbReference type="SUPFAM" id="SSF51735">
    <property type="entry name" value="NAD(P)-binding Rossmann-fold domains"/>
    <property type="match status" value="1"/>
</dbReference>
<comment type="caution">
    <text evidence="4">The sequence shown here is derived from an EMBL/GenBank/DDBJ whole genome shotgun (WGS) entry which is preliminary data.</text>
</comment>
<dbReference type="InterPro" id="IPR036291">
    <property type="entry name" value="NAD(P)-bd_dom_sf"/>
</dbReference>
<proteinExistence type="predicted"/>
<dbReference type="PANTHER" id="PTHR47706:SF9">
    <property type="entry name" value="NMRA-LIKE DOMAIN-CONTAINING PROTEIN-RELATED"/>
    <property type="match status" value="1"/>
</dbReference>
<keyword evidence="5" id="KW-1185">Reference proteome</keyword>
<dbReference type="OrthoDB" id="419598at2759"/>
<dbReference type="InterPro" id="IPR008030">
    <property type="entry name" value="NmrA-like"/>
</dbReference>
<accession>A0A5N5D3J0</accession>
<name>A0A5N5D3J0_9PEZI</name>
<keyword evidence="1" id="KW-0521">NADP</keyword>
<evidence type="ECO:0000256" key="2">
    <source>
        <dbReference type="ARBA" id="ARBA00023002"/>
    </source>
</evidence>
<feature type="domain" description="NmrA-like" evidence="3">
    <location>
        <begin position="4"/>
        <end position="269"/>
    </location>
</feature>
<evidence type="ECO:0000259" key="3">
    <source>
        <dbReference type="Pfam" id="PF05368"/>
    </source>
</evidence>
<dbReference type="Gene3D" id="3.40.50.720">
    <property type="entry name" value="NAD(P)-binding Rossmann-like Domain"/>
    <property type="match status" value="1"/>
</dbReference>